<comment type="caution">
    <text evidence="4">The sequence shown here is derived from an EMBL/GenBank/DDBJ whole genome shotgun (WGS) entry which is preliminary data.</text>
</comment>
<keyword evidence="1" id="KW-0863">Zinc-finger</keyword>
<keyword evidence="1" id="KW-0862">Zinc</keyword>
<reference evidence="4 5" key="1">
    <citation type="submission" date="2024-04" db="EMBL/GenBank/DDBJ databases">
        <title>genome sequences of Mucor flavus KT1a and Helicostylum pulchrum KT1b strains isolation_sourced from the surface of a dry-aged beef.</title>
        <authorList>
            <person name="Toyotome T."/>
            <person name="Hosono M."/>
            <person name="Torimaru M."/>
            <person name="Fukuda K."/>
            <person name="Mikami N."/>
        </authorList>
    </citation>
    <scope>NUCLEOTIDE SEQUENCE [LARGE SCALE GENOMIC DNA]</scope>
    <source>
        <strain evidence="4 5">KT1b</strain>
    </source>
</reference>
<dbReference type="Pfam" id="PF11223">
    <property type="entry name" value="DUF3020"/>
    <property type="match status" value="1"/>
</dbReference>
<evidence type="ECO:0000256" key="2">
    <source>
        <dbReference type="SAM" id="MobiDB-lite"/>
    </source>
</evidence>
<evidence type="ECO:0000256" key="1">
    <source>
        <dbReference type="PROSITE-ProRule" id="PRU00042"/>
    </source>
</evidence>
<feature type="compositionally biased region" description="Low complexity" evidence="2">
    <location>
        <begin position="274"/>
        <end position="294"/>
    </location>
</feature>
<dbReference type="SMART" id="SM00355">
    <property type="entry name" value="ZnF_C2H2"/>
    <property type="match status" value="1"/>
</dbReference>
<protein>
    <recommendedName>
        <fullName evidence="3">C2H2-type domain-containing protein</fullName>
    </recommendedName>
</protein>
<dbReference type="InterPro" id="IPR021386">
    <property type="entry name" value="SPP41_DUF3020"/>
</dbReference>
<organism evidence="4 5">
    <name type="scientific">Helicostylum pulchrum</name>
    <dbReference type="NCBI Taxonomy" id="562976"/>
    <lineage>
        <taxon>Eukaryota</taxon>
        <taxon>Fungi</taxon>
        <taxon>Fungi incertae sedis</taxon>
        <taxon>Mucoromycota</taxon>
        <taxon>Mucoromycotina</taxon>
        <taxon>Mucoromycetes</taxon>
        <taxon>Mucorales</taxon>
        <taxon>Mucorineae</taxon>
        <taxon>Mucoraceae</taxon>
        <taxon>Helicostylum</taxon>
    </lineage>
</organism>
<accession>A0ABP9YAW8</accession>
<dbReference type="Pfam" id="PF00096">
    <property type="entry name" value="zf-C2H2"/>
    <property type="match status" value="1"/>
</dbReference>
<dbReference type="Proteomes" id="UP001476247">
    <property type="component" value="Unassembled WGS sequence"/>
</dbReference>
<keyword evidence="5" id="KW-1185">Reference proteome</keyword>
<evidence type="ECO:0000313" key="4">
    <source>
        <dbReference type="EMBL" id="GAA5804114.1"/>
    </source>
</evidence>
<gene>
    <name evidence="4" type="ORF">HPULCUR_009600</name>
</gene>
<dbReference type="InterPro" id="IPR036236">
    <property type="entry name" value="Znf_C2H2_sf"/>
</dbReference>
<proteinExistence type="predicted"/>
<feature type="compositionally biased region" description="Basic residues" evidence="2">
    <location>
        <begin position="247"/>
        <end position="256"/>
    </location>
</feature>
<dbReference type="Gene3D" id="3.30.160.60">
    <property type="entry name" value="Classic Zinc Finger"/>
    <property type="match status" value="1"/>
</dbReference>
<feature type="compositionally biased region" description="Low complexity" evidence="2">
    <location>
        <begin position="231"/>
        <end position="243"/>
    </location>
</feature>
<keyword evidence="1" id="KW-0479">Metal-binding</keyword>
<feature type="domain" description="C2H2-type" evidence="3">
    <location>
        <begin position="12"/>
        <end position="37"/>
    </location>
</feature>
<sequence length="389" mass="43999">MLTDEDQVSRIFACPQCPKIFATRSNLKRHMENPNIHNIPYVRSRDQKRWKGHSKKVVSKEETTERMRKWRAENREKNRQNDLRCRVYRLARQKYGEHDSSEKQGFVREEIARRLGRRMMMERREANGWSPPTRMRNGIRVMSPVHFTTPPSTPLLSASANTMLLSPLSDLVELPFFSVPQQKIELPSIERFTRTNSWSSSPPDFSSGSASSSPVLPHLSPTLRNTKRRTSSSSISSASSVTSDKQHRIKKERRRSLSVSSEKASNTNCLSVYTTPIPTTTTTTTTTTSFSSTQTLFTPVTPSEVADASTAGENEDFCVLPSMHTFLSYAPSAVDRVQQQQKQQQQQQKSCCIPTVTTKGGIKYVDSNKILDEFVGVVLNYVDNATVAQ</sequence>
<evidence type="ECO:0000313" key="5">
    <source>
        <dbReference type="Proteomes" id="UP001476247"/>
    </source>
</evidence>
<feature type="compositionally biased region" description="Low complexity" evidence="2">
    <location>
        <begin position="197"/>
        <end position="217"/>
    </location>
</feature>
<dbReference type="EMBL" id="BAABUJ010000032">
    <property type="protein sequence ID" value="GAA5804114.1"/>
    <property type="molecule type" value="Genomic_DNA"/>
</dbReference>
<dbReference type="SUPFAM" id="SSF57667">
    <property type="entry name" value="beta-beta-alpha zinc fingers"/>
    <property type="match status" value="1"/>
</dbReference>
<name>A0ABP9YAW8_9FUNG</name>
<feature type="region of interest" description="Disordered" evidence="2">
    <location>
        <begin position="194"/>
        <end position="294"/>
    </location>
</feature>
<dbReference type="PROSITE" id="PS50157">
    <property type="entry name" value="ZINC_FINGER_C2H2_2"/>
    <property type="match status" value="1"/>
</dbReference>
<evidence type="ECO:0000259" key="3">
    <source>
        <dbReference type="PROSITE" id="PS50157"/>
    </source>
</evidence>
<dbReference type="InterPro" id="IPR013087">
    <property type="entry name" value="Znf_C2H2_type"/>
</dbReference>
<feature type="compositionally biased region" description="Polar residues" evidence="2">
    <location>
        <begin position="257"/>
        <end position="273"/>
    </location>
</feature>